<dbReference type="SUPFAM" id="SSF101690">
    <property type="entry name" value="PAZ domain"/>
    <property type="match status" value="1"/>
</dbReference>
<dbReference type="Proteomes" id="UP000728032">
    <property type="component" value="Unassembled WGS sequence"/>
</dbReference>
<dbReference type="InterPro" id="IPR014811">
    <property type="entry name" value="ArgoL1"/>
</dbReference>
<feature type="non-terminal residue" evidence="4">
    <location>
        <position position="1"/>
    </location>
</feature>
<sequence length="650" mass="72732">MFASNLLFPSLSIRCATDKPYQPSEMVCRAPAQFVKRPDTGGAGTLIDLIVNHFRLVIKDIVVYHYHVEFECSNRPLGQAVASAPGAAGGGDGERESKAKTRKLRQKENRLVFAAFMDNKPDLFGYQEAGVQKLQKPVFDGNSNVYTKRLLSGLATDGEYSCSISVEMDGKPQHVKVTIKYTQSIDLSAINLYYDGQSDNVPREAMQALDIILRYGPTTDRIPIGNSLYPKWETWNGRDNSRVDIDDAGNKQVVFGHYQSTRLTKMGPTILVDRSATAFFAGGTLLDFMRRLKDRIPVHRRQDDRAVNDSLLRDAKGLRVYTNHLGYKRCYTIKGLSVLPPHKQTFEYDDDGGRKVKTTVKEYFQKAYPNVAVNDREFPCLIPQANKTIYLPMDACYLFPDQPVSRGKLDAYNTSKMVRECGTKSPAERFDAIMDAVTTIKAASERYLMEFNLDIDTHPVQIPGRVLNPPATKGLDRRQGLAMHRAMALRHWVLVNLCERFVDDRSVAGFVSGLCGQAARAVGMTVEQPTKVFRYDRTGPRDIANIFVGARTECRRKGGALQMILFVIPDDSVIYNAIKHVGDCNEGIVTQCVKSKNVARPPKGGVQSNLLLKINTKLGGINRILDQRPDKPEVLRKPNWRVMIIGADVT</sequence>
<dbReference type="GO" id="GO:0003723">
    <property type="term" value="F:RNA binding"/>
    <property type="evidence" value="ECO:0007669"/>
    <property type="project" value="InterPro"/>
</dbReference>
<dbReference type="Pfam" id="PF02170">
    <property type="entry name" value="PAZ"/>
    <property type="match status" value="1"/>
</dbReference>
<feature type="domain" description="Piwi" evidence="3">
    <location>
        <begin position="563"/>
        <end position="650"/>
    </location>
</feature>
<evidence type="ECO:0008006" key="6">
    <source>
        <dbReference type="Google" id="ProtNLM"/>
    </source>
</evidence>
<evidence type="ECO:0000259" key="3">
    <source>
        <dbReference type="PROSITE" id="PS50822"/>
    </source>
</evidence>
<dbReference type="SMART" id="SM01163">
    <property type="entry name" value="DUF1785"/>
    <property type="match status" value="1"/>
</dbReference>
<dbReference type="Pfam" id="PF16488">
    <property type="entry name" value="ArgoL2"/>
    <property type="match status" value="1"/>
</dbReference>
<dbReference type="EMBL" id="CAJPVJ010004274">
    <property type="protein sequence ID" value="CAG2168451.1"/>
    <property type="molecule type" value="Genomic_DNA"/>
</dbReference>
<dbReference type="Gene3D" id="3.40.50.2300">
    <property type="match status" value="1"/>
</dbReference>
<dbReference type="EMBL" id="OC919099">
    <property type="protein sequence ID" value="CAD7650695.1"/>
    <property type="molecule type" value="Genomic_DNA"/>
</dbReference>
<dbReference type="GO" id="GO:0034587">
    <property type="term" value="P:piRNA processing"/>
    <property type="evidence" value="ECO:0007669"/>
    <property type="project" value="UniProtKB-ARBA"/>
</dbReference>
<dbReference type="InterPro" id="IPR036085">
    <property type="entry name" value="PAZ_dom_sf"/>
</dbReference>
<dbReference type="CDD" id="cd02846">
    <property type="entry name" value="PAZ_argonaute_like"/>
    <property type="match status" value="1"/>
</dbReference>
<dbReference type="Gene3D" id="2.170.260.10">
    <property type="entry name" value="paz domain"/>
    <property type="match status" value="1"/>
</dbReference>
<dbReference type="Pfam" id="PF16486">
    <property type="entry name" value="ArgoN"/>
    <property type="match status" value="1"/>
</dbReference>
<dbReference type="SMART" id="SM00949">
    <property type="entry name" value="PAZ"/>
    <property type="match status" value="1"/>
</dbReference>
<dbReference type="SUPFAM" id="SSF53098">
    <property type="entry name" value="Ribonuclease H-like"/>
    <property type="match status" value="1"/>
</dbReference>
<dbReference type="PROSITE" id="PS50821">
    <property type="entry name" value="PAZ"/>
    <property type="match status" value="1"/>
</dbReference>
<dbReference type="OrthoDB" id="6496092at2759"/>
<dbReference type="InterPro" id="IPR032472">
    <property type="entry name" value="ArgoL2"/>
</dbReference>
<keyword evidence="5" id="KW-1185">Reference proteome</keyword>
<protein>
    <recommendedName>
        <fullName evidence="6">PAZ domain-containing protein</fullName>
    </recommendedName>
</protein>
<feature type="domain" description="PAZ" evidence="2">
    <location>
        <begin position="284"/>
        <end position="400"/>
    </location>
</feature>
<evidence type="ECO:0000256" key="1">
    <source>
        <dbReference type="SAM" id="MobiDB-lite"/>
    </source>
</evidence>
<evidence type="ECO:0000313" key="5">
    <source>
        <dbReference type="Proteomes" id="UP000728032"/>
    </source>
</evidence>
<gene>
    <name evidence="4" type="ORF">ONB1V03_LOCUS7941</name>
</gene>
<dbReference type="PROSITE" id="PS50822">
    <property type="entry name" value="PIWI"/>
    <property type="match status" value="1"/>
</dbReference>
<evidence type="ECO:0000313" key="4">
    <source>
        <dbReference type="EMBL" id="CAD7650695.1"/>
    </source>
</evidence>
<organism evidence="4">
    <name type="scientific">Oppiella nova</name>
    <dbReference type="NCBI Taxonomy" id="334625"/>
    <lineage>
        <taxon>Eukaryota</taxon>
        <taxon>Metazoa</taxon>
        <taxon>Ecdysozoa</taxon>
        <taxon>Arthropoda</taxon>
        <taxon>Chelicerata</taxon>
        <taxon>Arachnida</taxon>
        <taxon>Acari</taxon>
        <taxon>Acariformes</taxon>
        <taxon>Sarcoptiformes</taxon>
        <taxon>Oribatida</taxon>
        <taxon>Brachypylina</taxon>
        <taxon>Oppioidea</taxon>
        <taxon>Oppiidae</taxon>
        <taxon>Oppiella</taxon>
    </lineage>
</organism>
<dbReference type="InterPro" id="IPR032474">
    <property type="entry name" value="Argonaute_N"/>
</dbReference>
<dbReference type="Pfam" id="PF02171">
    <property type="entry name" value="Piwi"/>
    <property type="match status" value="1"/>
</dbReference>
<evidence type="ECO:0000259" key="2">
    <source>
        <dbReference type="PROSITE" id="PS50821"/>
    </source>
</evidence>
<dbReference type="PANTHER" id="PTHR22891">
    <property type="entry name" value="EUKARYOTIC TRANSLATION INITIATION FACTOR 2C"/>
    <property type="match status" value="1"/>
</dbReference>
<accession>A0A7R9QLU9</accession>
<feature type="region of interest" description="Disordered" evidence="1">
    <location>
        <begin position="83"/>
        <end position="102"/>
    </location>
</feature>
<dbReference type="InterPro" id="IPR003100">
    <property type="entry name" value="PAZ_dom"/>
</dbReference>
<name>A0A7R9QLU9_9ACAR</name>
<dbReference type="AlphaFoldDB" id="A0A7R9QLU9"/>
<dbReference type="InterPro" id="IPR003165">
    <property type="entry name" value="Piwi"/>
</dbReference>
<dbReference type="InterPro" id="IPR012337">
    <property type="entry name" value="RNaseH-like_sf"/>
</dbReference>
<proteinExistence type="predicted"/>
<reference evidence="4" key="1">
    <citation type="submission" date="2020-11" db="EMBL/GenBank/DDBJ databases">
        <authorList>
            <person name="Tran Van P."/>
        </authorList>
    </citation>
    <scope>NUCLEOTIDE SEQUENCE</scope>
</reference>